<dbReference type="InterPro" id="IPR000629">
    <property type="entry name" value="RNA-helicase_DEAD-box_CS"/>
</dbReference>
<feature type="domain" description="Helicase ATP-binding" evidence="9">
    <location>
        <begin position="32"/>
        <end position="203"/>
    </location>
</feature>
<keyword evidence="2 7" id="KW-0378">Hydrolase</keyword>
<name>A0ABQ7I1Z2_9MICR</name>
<feature type="domain" description="DEAD-box RNA helicase Q" evidence="11">
    <location>
        <begin position="1"/>
        <end position="29"/>
    </location>
</feature>
<dbReference type="SMART" id="SM00490">
    <property type="entry name" value="HELICc"/>
    <property type="match status" value="1"/>
</dbReference>
<evidence type="ECO:0000256" key="7">
    <source>
        <dbReference type="RuleBase" id="RU000492"/>
    </source>
</evidence>
<organism evidence="12 13">
    <name type="scientific">Astathelohania contejeani</name>
    <dbReference type="NCBI Taxonomy" id="164912"/>
    <lineage>
        <taxon>Eukaryota</taxon>
        <taxon>Fungi</taxon>
        <taxon>Fungi incertae sedis</taxon>
        <taxon>Microsporidia</taxon>
        <taxon>Astathelohaniidae</taxon>
        <taxon>Astathelohania</taxon>
    </lineage>
</organism>
<evidence type="ECO:0000256" key="8">
    <source>
        <dbReference type="RuleBase" id="RU365068"/>
    </source>
</evidence>
<dbReference type="SUPFAM" id="SSF52540">
    <property type="entry name" value="P-loop containing nucleoside triphosphate hydrolases"/>
    <property type="match status" value="1"/>
</dbReference>
<comment type="catalytic activity">
    <reaction evidence="8">
        <text>ATP + H2O = ADP + phosphate + H(+)</text>
        <dbReference type="Rhea" id="RHEA:13065"/>
        <dbReference type="ChEBI" id="CHEBI:15377"/>
        <dbReference type="ChEBI" id="CHEBI:15378"/>
        <dbReference type="ChEBI" id="CHEBI:30616"/>
        <dbReference type="ChEBI" id="CHEBI:43474"/>
        <dbReference type="ChEBI" id="CHEBI:456216"/>
        <dbReference type="EC" id="3.6.4.13"/>
    </reaction>
</comment>
<keyword evidence="3 7" id="KW-0347">Helicase</keyword>
<dbReference type="Proteomes" id="UP001516464">
    <property type="component" value="Unassembled WGS sequence"/>
</dbReference>
<dbReference type="InterPro" id="IPR027417">
    <property type="entry name" value="P-loop_NTPase"/>
</dbReference>
<comment type="caution">
    <text evidence="12">The sequence shown here is derived from an EMBL/GenBank/DDBJ whole genome shotgun (WGS) entry which is preliminary data.</text>
</comment>
<evidence type="ECO:0000313" key="12">
    <source>
        <dbReference type="EMBL" id="KAF7684394.1"/>
    </source>
</evidence>
<evidence type="ECO:0000256" key="2">
    <source>
        <dbReference type="ARBA" id="ARBA00022801"/>
    </source>
</evidence>
<comment type="similarity">
    <text evidence="7">Belongs to the DEAD box helicase family.</text>
</comment>
<comment type="function">
    <text evidence="8">RNA helicase.</text>
</comment>
<evidence type="ECO:0000256" key="5">
    <source>
        <dbReference type="ARBA" id="ARBA00022884"/>
    </source>
</evidence>
<evidence type="ECO:0000259" key="10">
    <source>
        <dbReference type="PROSITE" id="PS51194"/>
    </source>
</evidence>
<dbReference type="EC" id="3.6.4.13" evidence="8"/>
<protein>
    <recommendedName>
        <fullName evidence="8">ATP-dependent RNA helicase</fullName>
        <ecNumber evidence="8">3.6.4.13</ecNumber>
    </recommendedName>
</protein>
<dbReference type="GO" id="GO:0004386">
    <property type="term" value="F:helicase activity"/>
    <property type="evidence" value="ECO:0007669"/>
    <property type="project" value="UniProtKB-KW"/>
</dbReference>
<dbReference type="Gene3D" id="3.40.50.300">
    <property type="entry name" value="P-loop containing nucleotide triphosphate hydrolases"/>
    <property type="match status" value="2"/>
</dbReference>
<dbReference type="PROSITE" id="PS00039">
    <property type="entry name" value="DEAD_ATP_HELICASE"/>
    <property type="match status" value="1"/>
</dbReference>
<dbReference type="InterPro" id="IPR011545">
    <property type="entry name" value="DEAD/DEAH_box_helicase_dom"/>
</dbReference>
<evidence type="ECO:0000256" key="6">
    <source>
        <dbReference type="PROSITE-ProRule" id="PRU00552"/>
    </source>
</evidence>
<proteinExistence type="inferred from homology"/>
<reference evidence="12 13" key="1">
    <citation type="submission" date="2019-01" db="EMBL/GenBank/DDBJ databases">
        <title>Genomes sequencing and comparative genomics of infectious freshwater microsporidia, Cucumispora dikerogammari and Thelohania contejeani.</title>
        <authorList>
            <person name="Cormier A."/>
            <person name="Giraud I."/>
            <person name="Wattier R."/>
            <person name="Teixeira M."/>
            <person name="Grandjean F."/>
            <person name="Rigaud T."/>
            <person name="Cordaux R."/>
        </authorList>
    </citation>
    <scope>NUCLEOTIDE SEQUENCE [LARGE SCALE GENOMIC DNA]</scope>
    <source>
        <strain evidence="12">T1</strain>
        <tissue evidence="12">Spores</tissue>
    </source>
</reference>
<dbReference type="PROSITE" id="PS51195">
    <property type="entry name" value="Q_MOTIF"/>
    <property type="match status" value="1"/>
</dbReference>
<feature type="domain" description="Helicase C-terminal" evidence="10">
    <location>
        <begin position="232"/>
        <end position="387"/>
    </location>
</feature>
<evidence type="ECO:0000256" key="4">
    <source>
        <dbReference type="ARBA" id="ARBA00022840"/>
    </source>
</evidence>
<evidence type="ECO:0000256" key="3">
    <source>
        <dbReference type="ARBA" id="ARBA00022806"/>
    </source>
</evidence>
<accession>A0ABQ7I1Z2</accession>
<gene>
    <name evidence="12" type="primary">DBP4</name>
    <name evidence="12" type="ORF">TCON_0415</name>
</gene>
<keyword evidence="4 7" id="KW-0067">ATP-binding</keyword>
<keyword evidence="13" id="KW-1185">Reference proteome</keyword>
<keyword evidence="1 7" id="KW-0547">Nucleotide-binding</keyword>
<dbReference type="CDD" id="cd18787">
    <property type="entry name" value="SF2_C_DEAD"/>
    <property type="match status" value="1"/>
</dbReference>
<evidence type="ECO:0000259" key="9">
    <source>
        <dbReference type="PROSITE" id="PS51192"/>
    </source>
</evidence>
<feature type="short sequence motif" description="Q motif" evidence="6">
    <location>
        <begin position="1"/>
        <end position="29"/>
    </location>
</feature>
<keyword evidence="5 8" id="KW-0694">RNA-binding</keyword>
<evidence type="ECO:0000313" key="13">
    <source>
        <dbReference type="Proteomes" id="UP001516464"/>
    </source>
</evidence>
<dbReference type="Pfam" id="PF00270">
    <property type="entry name" value="DEAD"/>
    <property type="match status" value="1"/>
</dbReference>
<dbReference type="PANTHER" id="PTHR24031">
    <property type="entry name" value="RNA HELICASE"/>
    <property type="match status" value="1"/>
</dbReference>
<evidence type="ECO:0000256" key="1">
    <source>
        <dbReference type="ARBA" id="ARBA00022741"/>
    </source>
</evidence>
<dbReference type="PROSITE" id="PS51192">
    <property type="entry name" value="HELICASE_ATP_BIND_1"/>
    <property type="match status" value="1"/>
</dbReference>
<dbReference type="SMART" id="SM00487">
    <property type="entry name" value="DEXDc"/>
    <property type="match status" value="1"/>
</dbReference>
<dbReference type="InterPro" id="IPR014014">
    <property type="entry name" value="RNA_helicase_DEAD_Q_motif"/>
</dbReference>
<dbReference type="Pfam" id="PF00271">
    <property type="entry name" value="Helicase_C"/>
    <property type="match status" value="1"/>
</dbReference>
<evidence type="ECO:0000259" key="11">
    <source>
        <dbReference type="PROSITE" id="PS51195"/>
    </source>
</evidence>
<dbReference type="EMBL" id="SBIQ01000015">
    <property type="protein sequence ID" value="KAF7684394.1"/>
    <property type="molecule type" value="Genomic_DNA"/>
</dbReference>
<dbReference type="PROSITE" id="PS51194">
    <property type="entry name" value="HELICASE_CTER"/>
    <property type="match status" value="1"/>
</dbReference>
<sequence>MNFEDLKVDKKILKALKKINYNTPTEIQSAVIPLAIEGNDIIGSSKTGSGKTLAFIVPVINRLLNVKWSRSDGLGALVLTPTRELALQILKETKRVGEYAPFNVGLAIGGVQEKHEIAKMNIIIATPGRMLQHFQESYKLNGDSLQILVLDEADKMVEMGFKEDLELLLGYLSNERQVLLFSATPNAITRKIECLNLNEPKIVSIYKQQNEFAPSGLSQFYYSVSLIDKIPYLYSLLSFHKNRKTMVFFATCKETKFYFLLFSQLKLRNKIYFLSGGLKQEQRIKAYNGFLKEKGGALFCTDVGSRGLDFPGVDLIIQFDCPDTVLTYVHRIGRTARNNGVGTSIIFLLKGEEKILDDLAKGKWANEGGNSKLQLQSGHPEKGKELQVKSIDKWIQKLIDNSEELKEFAEKYIKTYTRFLELNKKKYFGKSIDEIEDLKHYLNVKSINDKKRKIDDEKTNKKNK</sequence>
<comment type="domain">
    <text evidence="8">The Q motif is unique to and characteristic of the DEAD box family of RNA helicases and controls ATP binding and hydrolysis.</text>
</comment>
<dbReference type="InterPro" id="IPR014001">
    <property type="entry name" value="Helicase_ATP-bd"/>
</dbReference>
<dbReference type="InterPro" id="IPR001650">
    <property type="entry name" value="Helicase_C-like"/>
</dbReference>